<dbReference type="Proteomes" id="UP001597493">
    <property type="component" value="Unassembled WGS sequence"/>
</dbReference>
<gene>
    <name evidence="3" type="ORF">ACFSW5_02190</name>
</gene>
<dbReference type="PRINTS" id="PR00598">
    <property type="entry name" value="HTHMARR"/>
</dbReference>
<feature type="domain" description="HTH marR-type" evidence="2">
    <location>
        <begin position="1"/>
        <end position="125"/>
    </location>
</feature>
<keyword evidence="4" id="KW-1185">Reference proteome</keyword>
<dbReference type="Gene3D" id="1.10.10.10">
    <property type="entry name" value="Winged helix-like DNA-binding domain superfamily/Winged helix DNA-binding domain"/>
    <property type="match status" value="1"/>
</dbReference>
<protein>
    <submittedName>
        <fullName evidence="3">MarR family winged helix-turn-helix transcriptional regulator</fullName>
    </submittedName>
</protein>
<organism evidence="3 4">
    <name type="scientific">Paenibacillus thailandensis</name>
    <dbReference type="NCBI Taxonomy" id="393250"/>
    <lineage>
        <taxon>Bacteria</taxon>
        <taxon>Bacillati</taxon>
        <taxon>Bacillota</taxon>
        <taxon>Bacilli</taxon>
        <taxon>Bacillales</taxon>
        <taxon>Paenibacillaceae</taxon>
        <taxon>Paenibacillus</taxon>
    </lineage>
</organism>
<name>A0ABW5QSD7_9BACL</name>
<comment type="caution">
    <text evidence="3">The sequence shown here is derived from an EMBL/GenBank/DDBJ whole genome shotgun (WGS) entry which is preliminary data.</text>
</comment>
<dbReference type="RefSeq" id="WP_379269820.1">
    <property type="nucleotide sequence ID" value="NZ_JBHUGT010000031.1"/>
</dbReference>
<evidence type="ECO:0000259" key="2">
    <source>
        <dbReference type="PROSITE" id="PS50995"/>
    </source>
</evidence>
<sequence>MTRNFGLLNKSCCSVGANEISLVQSHILYEIDRQHNPSVQQIADILGMDITTLSRQIQTLAKKKLVRKSPLPEDKRVYILSLTTEGKFVAGSIDHMLNDYLEKVFSLMNDFERDTVLRSLKLLNDSIMKAKTLYPLRC</sequence>
<dbReference type="PANTHER" id="PTHR33164:SF43">
    <property type="entry name" value="HTH-TYPE TRANSCRIPTIONAL REPRESSOR YETL"/>
    <property type="match status" value="1"/>
</dbReference>
<keyword evidence="1" id="KW-0238">DNA-binding</keyword>
<evidence type="ECO:0000313" key="4">
    <source>
        <dbReference type="Proteomes" id="UP001597493"/>
    </source>
</evidence>
<dbReference type="InterPro" id="IPR000835">
    <property type="entry name" value="HTH_MarR-typ"/>
</dbReference>
<dbReference type="InterPro" id="IPR039422">
    <property type="entry name" value="MarR/SlyA-like"/>
</dbReference>
<evidence type="ECO:0000256" key="1">
    <source>
        <dbReference type="ARBA" id="ARBA00023125"/>
    </source>
</evidence>
<dbReference type="Pfam" id="PF01047">
    <property type="entry name" value="MarR"/>
    <property type="match status" value="1"/>
</dbReference>
<dbReference type="InterPro" id="IPR036388">
    <property type="entry name" value="WH-like_DNA-bd_sf"/>
</dbReference>
<dbReference type="InterPro" id="IPR036390">
    <property type="entry name" value="WH_DNA-bd_sf"/>
</dbReference>
<dbReference type="EMBL" id="JBHUMY010000001">
    <property type="protein sequence ID" value="MFD2659070.1"/>
    <property type="molecule type" value="Genomic_DNA"/>
</dbReference>
<dbReference type="SUPFAM" id="SSF46785">
    <property type="entry name" value="Winged helix' DNA-binding domain"/>
    <property type="match status" value="1"/>
</dbReference>
<reference evidence="4" key="1">
    <citation type="journal article" date="2019" name="Int. J. Syst. Evol. Microbiol.">
        <title>The Global Catalogue of Microorganisms (GCM) 10K type strain sequencing project: providing services to taxonomists for standard genome sequencing and annotation.</title>
        <authorList>
            <consortium name="The Broad Institute Genomics Platform"/>
            <consortium name="The Broad Institute Genome Sequencing Center for Infectious Disease"/>
            <person name="Wu L."/>
            <person name="Ma J."/>
        </authorList>
    </citation>
    <scope>NUCLEOTIDE SEQUENCE [LARGE SCALE GENOMIC DNA]</scope>
    <source>
        <strain evidence="4">TISTR 1827</strain>
    </source>
</reference>
<dbReference type="SMART" id="SM00347">
    <property type="entry name" value="HTH_MARR"/>
    <property type="match status" value="1"/>
</dbReference>
<dbReference type="PROSITE" id="PS50995">
    <property type="entry name" value="HTH_MARR_2"/>
    <property type="match status" value="1"/>
</dbReference>
<evidence type="ECO:0000313" key="3">
    <source>
        <dbReference type="EMBL" id="MFD2659070.1"/>
    </source>
</evidence>
<proteinExistence type="predicted"/>
<accession>A0ABW5QSD7</accession>
<dbReference type="PANTHER" id="PTHR33164">
    <property type="entry name" value="TRANSCRIPTIONAL REGULATOR, MARR FAMILY"/>
    <property type="match status" value="1"/>
</dbReference>